<dbReference type="OrthoDB" id="341300at2759"/>
<protein>
    <submittedName>
        <fullName evidence="2">MSF1-domain-containing protein</fullName>
    </submittedName>
</protein>
<dbReference type="InterPro" id="IPR006797">
    <property type="entry name" value="PRELI/MSF1_dom"/>
</dbReference>
<dbReference type="Pfam" id="PF04707">
    <property type="entry name" value="PRELI"/>
    <property type="match status" value="1"/>
</dbReference>
<evidence type="ECO:0000313" key="3">
    <source>
        <dbReference type="Proteomes" id="UP000094285"/>
    </source>
</evidence>
<dbReference type="GO" id="GO:0005758">
    <property type="term" value="C:mitochondrial intermembrane space"/>
    <property type="evidence" value="ECO:0007669"/>
    <property type="project" value="InterPro"/>
</dbReference>
<dbReference type="Proteomes" id="UP000094285">
    <property type="component" value="Unassembled WGS sequence"/>
</dbReference>
<dbReference type="STRING" id="984487.A0A1E4SJD7"/>
<evidence type="ECO:0000313" key="2">
    <source>
        <dbReference type="EMBL" id="ODV79619.1"/>
    </source>
</evidence>
<sequence>MVLFFENSHVYNHDFQTVSLAYFNRYPNPFAKHVLSSDTLEQSVDEDGCLRFTRLVVKTGRLPGFIKPFLGSNLDSWIIEKVVVDPKTQTLLSYTSNVDHRKFIRVEEYLKYSTVDPNSTLVEAKVKFSSNLMGFKQKIEEWSLKRFSSNMSNTREGLKFVMNRLKEKGGIWYKEVNIASQ</sequence>
<dbReference type="PROSITE" id="PS50904">
    <property type="entry name" value="PRELI_MSF1"/>
    <property type="match status" value="1"/>
</dbReference>
<feature type="domain" description="PRELI/MSF1" evidence="1">
    <location>
        <begin position="2"/>
        <end position="170"/>
    </location>
</feature>
<dbReference type="AlphaFoldDB" id="A0A1E4SJD7"/>
<reference evidence="3" key="1">
    <citation type="submission" date="2016-05" db="EMBL/GenBank/DDBJ databases">
        <title>Comparative genomics of biotechnologically important yeasts.</title>
        <authorList>
            <consortium name="DOE Joint Genome Institute"/>
            <person name="Riley R."/>
            <person name="Haridas S."/>
            <person name="Wolfe K.H."/>
            <person name="Lopes M.R."/>
            <person name="Hittinger C.T."/>
            <person name="Goker M."/>
            <person name="Salamov A."/>
            <person name="Wisecaver J."/>
            <person name="Long T.M."/>
            <person name="Aerts A.L."/>
            <person name="Barry K."/>
            <person name="Choi C."/>
            <person name="Clum A."/>
            <person name="Coughlan A.Y."/>
            <person name="Deshpande S."/>
            <person name="Douglass A.P."/>
            <person name="Hanson S.J."/>
            <person name="Klenk H.-P."/>
            <person name="Labutti K."/>
            <person name="Lapidus A."/>
            <person name="Lindquist E."/>
            <person name="Lipzen A."/>
            <person name="Meier-Kolthoff J.P."/>
            <person name="Ohm R.A."/>
            <person name="Otillar R.P."/>
            <person name="Pangilinan J."/>
            <person name="Peng Y."/>
            <person name="Rokas A."/>
            <person name="Rosa C.A."/>
            <person name="Scheuner C."/>
            <person name="Sibirny A.A."/>
            <person name="Slot J.C."/>
            <person name="Stielow J.B."/>
            <person name="Sun H."/>
            <person name="Kurtzman C.P."/>
            <person name="Blackwell M."/>
            <person name="Grigoriev I.V."/>
            <person name="Jeffries T.W."/>
        </authorList>
    </citation>
    <scope>NUCLEOTIDE SEQUENCE [LARGE SCALE GENOMIC DNA]</scope>
    <source>
        <strain evidence="3">NRRL Y-17324</strain>
    </source>
</reference>
<dbReference type="RefSeq" id="XP_020064741.1">
    <property type="nucleotide sequence ID" value="XM_020211542.1"/>
</dbReference>
<dbReference type="InterPro" id="IPR037365">
    <property type="entry name" value="Slowmo/Ups"/>
</dbReference>
<gene>
    <name evidence="2" type="ORF">CANTADRAFT_89262</name>
</gene>
<dbReference type="PANTHER" id="PTHR11158">
    <property type="entry name" value="MSF1/PX19 RELATED"/>
    <property type="match status" value="1"/>
</dbReference>
<accession>A0A1E4SJD7</accession>
<proteinExistence type="predicted"/>
<dbReference type="EMBL" id="KV453911">
    <property type="protein sequence ID" value="ODV79619.1"/>
    <property type="molecule type" value="Genomic_DNA"/>
</dbReference>
<keyword evidence="3" id="KW-1185">Reference proteome</keyword>
<name>A0A1E4SJD7_9ASCO</name>
<dbReference type="GeneID" id="30985678"/>
<organism evidence="2 3">
    <name type="scientific">Suhomyces tanzawaensis NRRL Y-17324</name>
    <dbReference type="NCBI Taxonomy" id="984487"/>
    <lineage>
        <taxon>Eukaryota</taxon>
        <taxon>Fungi</taxon>
        <taxon>Dikarya</taxon>
        <taxon>Ascomycota</taxon>
        <taxon>Saccharomycotina</taxon>
        <taxon>Pichiomycetes</taxon>
        <taxon>Debaryomycetaceae</taxon>
        <taxon>Suhomyces</taxon>
    </lineage>
</organism>
<evidence type="ECO:0000259" key="1">
    <source>
        <dbReference type="PROSITE" id="PS50904"/>
    </source>
</evidence>